<dbReference type="Gene3D" id="3.40.50.12780">
    <property type="entry name" value="N-terminal domain of ligase-like"/>
    <property type="match status" value="1"/>
</dbReference>
<dbReference type="SUPFAM" id="SSF56801">
    <property type="entry name" value="Acetyl-CoA synthetase-like"/>
    <property type="match status" value="1"/>
</dbReference>
<protein>
    <submittedName>
        <fullName evidence="1">Uncharacterized protein</fullName>
    </submittedName>
</protein>
<dbReference type="InterPro" id="IPR042099">
    <property type="entry name" value="ANL_N_sf"/>
</dbReference>
<dbReference type="OrthoDB" id="1935670at2759"/>
<dbReference type="EMBL" id="JANBTX010000092">
    <property type="protein sequence ID" value="KAJ2686849.1"/>
    <property type="molecule type" value="Genomic_DNA"/>
</dbReference>
<gene>
    <name evidence="1" type="ORF">IWW39_003341</name>
</gene>
<organism evidence="1 2">
    <name type="scientific">Coemansia spiralis</name>
    <dbReference type="NCBI Taxonomy" id="417178"/>
    <lineage>
        <taxon>Eukaryota</taxon>
        <taxon>Fungi</taxon>
        <taxon>Fungi incertae sedis</taxon>
        <taxon>Zoopagomycota</taxon>
        <taxon>Kickxellomycotina</taxon>
        <taxon>Kickxellomycetes</taxon>
        <taxon>Kickxellales</taxon>
        <taxon>Kickxellaceae</taxon>
        <taxon>Coemansia</taxon>
    </lineage>
</organism>
<sequence length="326" mass="36632">MLSRLGIRVGDTVAIYSTPNIDTLVVCAAAWLVGASVFAIAPETNAEGLRSLITQLHTLRTLFVTQALQPTVAQAFAHRQHLLYQRPVVVTIDATTQDPTPPANFTLHDLYTPRPDETPLERAPFTQNEAQDHTAVIYGVFTRNGVDQETSIDMIHLSHNTAINSYDEANLQTQAPSSLLEYRPLPLAYSVLRLHYAYYLHRIVLDIFRRGGSYLVASAFDPDEFMALVHRYQLEHAELTTTELERLIAYLSAHRADQRQAPPSRSRPGSLRSSSSAEMLGSLRFIYIASTTPELVQNLEEQLPHVELVRARYGSYLDPADLHRRM</sequence>
<evidence type="ECO:0000313" key="2">
    <source>
        <dbReference type="Proteomes" id="UP001151516"/>
    </source>
</evidence>
<proteinExistence type="predicted"/>
<keyword evidence="2" id="KW-1185">Reference proteome</keyword>
<comment type="caution">
    <text evidence="1">The sequence shown here is derived from an EMBL/GenBank/DDBJ whole genome shotgun (WGS) entry which is preliminary data.</text>
</comment>
<dbReference type="Proteomes" id="UP001151516">
    <property type="component" value="Unassembled WGS sequence"/>
</dbReference>
<reference evidence="1" key="1">
    <citation type="submission" date="2022-07" db="EMBL/GenBank/DDBJ databases">
        <title>Phylogenomic reconstructions and comparative analyses of Kickxellomycotina fungi.</title>
        <authorList>
            <person name="Reynolds N.K."/>
            <person name="Stajich J.E."/>
            <person name="Barry K."/>
            <person name="Grigoriev I.V."/>
            <person name="Crous P."/>
            <person name="Smith M.E."/>
        </authorList>
    </citation>
    <scope>NUCLEOTIDE SEQUENCE</scope>
    <source>
        <strain evidence="1">CBS 109367</strain>
    </source>
</reference>
<name>A0A9W8GLD9_9FUNG</name>
<evidence type="ECO:0000313" key="1">
    <source>
        <dbReference type="EMBL" id="KAJ2686849.1"/>
    </source>
</evidence>
<dbReference type="AlphaFoldDB" id="A0A9W8GLD9"/>
<accession>A0A9W8GLD9</accession>